<protein>
    <submittedName>
        <fullName evidence="1">Uncharacterized protein</fullName>
    </submittedName>
</protein>
<gene>
    <name evidence="1" type="ORF">P5673_005899</name>
</gene>
<evidence type="ECO:0000313" key="1">
    <source>
        <dbReference type="EMBL" id="KAK2569019.1"/>
    </source>
</evidence>
<dbReference type="AlphaFoldDB" id="A0AAD9QX55"/>
<reference evidence="1" key="2">
    <citation type="journal article" date="2023" name="Science">
        <title>Genomic signatures of disease resistance in endangered staghorn corals.</title>
        <authorList>
            <person name="Vollmer S.V."/>
            <person name="Selwyn J.D."/>
            <person name="Despard B.A."/>
            <person name="Roesel C.L."/>
        </authorList>
    </citation>
    <scope>NUCLEOTIDE SEQUENCE</scope>
    <source>
        <strain evidence="1">K2</strain>
    </source>
</reference>
<dbReference type="Proteomes" id="UP001249851">
    <property type="component" value="Unassembled WGS sequence"/>
</dbReference>
<organism evidence="1 2">
    <name type="scientific">Acropora cervicornis</name>
    <name type="common">Staghorn coral</name>
    <dbReference type="NCBI Taxonomy" id="6130"/>
    <lineage>
        <taxon>Eukaryota</taxon>
        <taxon>Metazoa</taxon>
        <taxon>Cnidaria</taxon>
        <taxon>Anthozoa</taxon>
        <taxon>Hexacorallia</taxon>
        <taxon>Scleractinia</taxon>
        <taxon>Astrocoeniina</taxon>
        <taxon>Acroporidae</taxon>
        <taxon>Acropora</taxon>
    </lineage>
</organism>
<keyword evidence="2" id="KW-1185">Reference proteome</keyword>
<reference evidence="1" key="1">
    <citation type="journal article" date="2023" name="G3 (Bethesda)">
        <title>Whole genome assembly and annotation of the endangered Caribbean coral Acropora cervicornis.</title>
        <authorList>
            <person name="Selwyn J.D."/>
            <person name="Vollmer S.V."/>
        </authorList>
    </citation>
    <scope>NUCLEOTIDE SEQUENCE</scope>
    <source>
        <strain evidence="1">K2</strain>
    </source>
</reference>
<sequence length="84" mass="9844">MLSIIRLREEDLFKPWKSAMEIRNSHVEKLDNFMNFLPCMLQSTDQRAVTEKPRVFVSHDAGERERSTQIAMINDSNSKFVSNQ</sequence>
<dbReference type="EMBL" id="JARQWQ010000010">
    <property type="protein sequence ID" value="KAK2569019.1"/>
    <property type="molecule type" value="Genomic_DNA"/>
</dbReference>
<name>A0AAD9QX55_ACRCE</name>
<evidence type="ECO:0000313" key="2">
    <source>
        <dbReference type="Proteomes" id="UP001249851"/>
    </source>
</evidence>
<feature type="non-terminal residue" evidence="1">
    <location>
        <position position="1"/>
    </location>
</feature>
<accession>A0AAD9QX55</accession>
<comment type="caution">
    <text evidence="1">The sequence shown here is derived from an EMBL/GenBank/DDBJ whole genome shotgun (WGS) entry which is preliminary data.</text>
</comment>
<proteinExistence type="predicted"/>